<dbReference type="PROSITE" id="PS50088">
    <property type="entry name" value="ANK_REPEAT"/>
    <property type="match status" value="3"/>
</dbReference>
<dbReference type="PANTHER" id="PTHR24149">
    <property type="entry name" value="ANKYRIN REPEAT DOMAIN-CONTAINING PROTEIN 12"/>
    <property type="match status" value="1"/>
</dbReference>
<reference evidence="3 4" key="1">
    <citation type="submission" date="2024-04" db="EMBL/GenBank/DDBJ databases">
        <authorList>
            <person name="Waldvogel A.-M."/>
            <person name="Schoenle A."/>
        </authorList>
    </citation>
    <scope>NUCLEOTIDE SEQUENCE [LARGE SCALE GENOMIC DNA]</scope>
</reference>
<gene>
    <name evidence="3" type="ORF">KC01_LOCUS40707</name>
</gene>
<name>A0AAV2MNQ7_KNICA</name>
<feature type="compositionally biased region" description="Polar residues" evidence="2">
    <location>
        <begin position="595"/>
        <end position="618"/>
    </location>
</feature>
<evidence type="ECO:0000256" key="2">
    <source>
        <dbReference type="SAM" id="MobiDB-lite"/>
    </source>
</evidence>
<protein>
    <submittedName>
        <fullName evidence="3">Uncharacterized protein</fullName>
    </submittedName>
</protein>
<feature type="region of interest" description="Disordered" evidence="2">
    <location>
        <begin position="795"/>
        <end position="814"/>
    </location>
</feature>
<feature type="compositionally biased region" description="Polar residues" evidence="2">
    <location>
        <begin position="628"/>
        <end position="637"/>
    </location>
</feature>
<feature type="repeat" description="ANK" evidence="1">
    <location>
        <begin position="245"/>
        <end position="277"/>
    </location>
</feature>
<organism evidence="3 4">
    <name type="scientific">Knipowitschia caucasica</name>
    <name type="common">Caucasian dwarf goby</name>
    <name type="synonym">Pomatoschistus caucasicus</name>
    <dbReference type="NCBI Taxonomy" id="637954"/>
    <lineage>
        <taxon>Eukaryota</taxon>
        <taxon>Metazoa</taxon>
        <taxon>Chordata</taxon>
        <taxon>Craniata</taxon>
        <taxon>Vertebrata</taxon>
        <taxon>Euteleostomi</taxon>
        <taxon>Actinopterygii</taxon>
        <taxon>Neopterygii</taxon>
        <taxon>Teleostei</taxon>
        <taxon>Neoteleostei</taxon>
        <taxon>Acanthomorphata</taxon>
        <taxon>Gobiaria</taxon>
        <taxon>Gobiiformes</taxon>
        <taxon>Gobioidei</taxon>
        <taxon>Gobiidae</taxon>
        <taxon>Gobiinae</taxon>
        <taxon>Knipowitschia</taxon>
    </lineage>
</organism>
<feature type="region of interest" description="Disordered" evidence="2">
    <location>
        <begin position="881"/>
        <end position="950"/>
    </location>
</feature>
<dbReference type="Proteomes" id="UP001497482">
    <property type="component" value="Chromosome 9"/>
</dbReference>
<evidence type="ECO:0000313" key="4">
    <source>
        <dbReference type="Proteomes" id="UP001497482"/>
    </source>
</evidence>
<dbReference type="InterPro" id="IPR053210">
    <property type="entry name" value="ANKRD12"/>
</dbReference>
<dbReference type="Pfam" id="PF12796">
    <property type="entry name" value="Ank_2"/>
    <property type="match status" value="1"/>
</dbReference>
<proteinExistence type="predicted"/>
<dbReference type="EMBL" id="OZ035831">
    <property type="protein sequence ID" value="CAL1614671.1"/>
    <property type="molecule type" value="Genomic_DNA"/>
</dbReference>
<feature type="region of interest" description="Disordered" evidence="2">
    <location>
        <begin position="453"/>
        <end position="543"/>
    </location>
</feature>
<keyword evidence="1" id="KW-0040">ANK repeat</keyword>
<feature type="compositionally biased region" description="Polar residues" evidence="2">
    <location>
        <begin position="566"/>
        <end position="580"/>
    </location>
</feature>
<dbReference type="InterPro" id="IPR036770">
    <property type="entry name" value="Ankyrin_rpt-contain_sf"/>
</dbReference>
<accession>A0AAV2MNQ7</accession>
<evidence type="ECO:0000256" key="1">
    <source>
        <dbReference type="PROSITE-ProRule" id="PRU00023"/>
    </source>
</evidence>
<feature type="repeat" description="ANK" evidence="1">
    <location>
        <begin position="212"/>
        <end position="244"/>
    </location>
</feature>
<keyword evidence="4" id="KW-1185">Reference proteome</keyword>
<feature type="compositionally biased region" description="Polar residues" evidence="2">
    <location>
        <begin position="305"/>
        <end position="326"/>
    </location>
</feature>
<dbReference type="PROSITE" id="PS50297">
    <property type="entry name" value="ANK_REP_REGION"/>
    <property type="match status" value="3"/>
</dbReference>
<dbReference type="GO" id="GO:0005654">
    <property type="term" value="C:nucleoplasm"/>
    <property type="evidence" value="ECO:0007669"/>
    <property type="project" value="TreeGrafter"/>
</dbReference>
<evidence type="ECO:0000313" key="3">
    <source>
        <dbReference type="EMBL" id="CAL1614671.1"/>
    </source>
</evidence>
<dbReference type="InterPro" id="IPR002110">
    <property type="entry name" value="Ankyrin_rpt"/>
</dbReference>
<feature type="compositionally biased region" description="Basic and acidic residues" evidence="2">
    <location>
        <begin position="556"/>
        <end position="565"/>
    </location>
</feature>
<feature type="compositionally biased region" description="Polar residues" evidence="2">
    <location>
        <begin position="453"/>
        <end position="473"/>
    </location>
</feature>
<dbReference type="PANTHER" id="PTHR24149:SF14">
    <property type="entry name" value="ANKYRIN REPEAT DOMAIN 12"/>
    <property type="match status" value="1"/>
</dbReference>
<dbReference type="SMART" id="SM00248">
    <property type="entry name" value="ANK"/>
    <property type="match status" value="3"/>
</dbReference>
<feature type="compositionally biased region" description="Polar residues" evidence="2">
    <location>
        <begin position="487"/>
        <end position="510"/>
    </location>
</feature>
<sequence length="1005" mass="110982">MAKFFFMEYLLPELICHYQDPQLAEEIRCLHCKRPSFGKMIKKRPTTGRSLSECVSVCLLPGDMLTRTAAHRHRQVGRPPLDTSGTAAADWLVSKQKAVCFVIKREHSYHKEWIISKTRKKVCKRTCLDPDSGLVKVGRMWAVRHRGRFLFKHTVRKRNRFAGTSVHVTPRALHKRNHAGETLLHLACKRQDQTQVQTLIRAGINVNLRDYAGWTALHEAAARGNLVVVEALLEAGAQVNARGTSGETPLHDAVNADNYEVVKLLLEHGSHPHDQTMAGLSALDTARSRRVRELLLEYAGPTASAVEQHSPTQASVSGEHTQTSDPSVLEPPGSKAPGPLLNRVWDKLKQLEESPEGPQTDLSTLWDVHTVLTQVLAKQHVAKDNLTHLYWTVPCWLRKLVLKHQLVSLASEQTQLVDVIQKQMRVVDQYIQRHDSSRPVPGSAPRNQDLKATLSTRQHSQANIPTLHTTHASAQEEESLRCLDPKPNSQSFRSTVLPSQKSQAQNSTLVQAGRYQDLKRSQQTAAVETARDKPMNPTQGLSQVDQDMNSNLVQEERNQDLKTSVEDSQSLISTGNSAQRSHGESKKTVAVDVTGRSQDPESSQETAQNEENSPSLIPTTAPPHRIQSHPSNKVLQSTLDPSFNSAVVVTARDRPRISVQGLEQRNQGLTSTLVQAERCQGLKPVLLTEQNNMMEVLAPERNQDANQILEEENSPSLIPTPAPPLRSQEQSNKILQPTLDPPQRDLSANSAVGITARDRPMNPIQGLAQVDQSLNSNLVHAERNQDLKTSLRTAENSNDLGNVGPRREARVPKQSCQTLVSTVILPQRSQEQSTKILQPTSYSLQKNQSSNSSVVVIGQYPGLTPLLVSSQKSSTFTAASALPSVRTQTGEQTVEAGVFSGPTGPGPKPRPRPERTGRGRPLKGAARRTTTGRTAGSKRPFGPSSGAVEDDLCRPVQASASADVDGLSLVMKIRMVHIVEDEELVPNALMDQYWDQLLKQDTWSF</sequence>
<dbReference type="AlphaFoldDB" id="A0AAV2MNQ7"/>
<feature type="region of interest" description="Disordered" evidence="2">
    <location>
        <begin position="302"/>
        <end position="337"/>
    </location>
</feature>
<feature type="repeat" description="ANK" evidence="1">
    <location>
        <begin position="179"/>
        <end position="211"/>
    </location>
</feature>
<dbReference type="Gene3D" id="1.25.40.20">
    <property type="entry name" value="Ankyrin repeat-containing domain"/>
    <property type="match status" value="1"/>
</dbReference>
<feature type="region of interest" description="Disordered" evidence="2">
    <location>
        <begin position="556"/>
        <end position="637"/>
    </location>
</feature>
<dbReference type="SUPFAM" id="SSF48403">
    <property type="entry name" value="Ankyrin repeat"/>
    <property type="match status" value="1"/>
</dbReference>